<organism evidence="3 4">
    <name type="scientific">Nocardia jiangxiensis</name>
    <dbReference type="NCBI Taxonomy" id="282685"/>
    <lineage>
        <taxon>Bacteria</taxon>
        <taxon>Bacillati</taxon>
        <taxon>Actinomycetota</taxon>
        <taxon>Actinomycetes</taxon>
        <taxon>Mycobacteriales</taxon>
        <taxon>Nocardiaceae</taxon>
        <taxon>Nocardia</taxon>
    </lineage>
</organism>
<evidence type="ECO:0000313" key="4">
    <source>
        <dbReference type="Proteomes" id="UP001601992"/>
    </source>
</evidence>
<dbReference type="InterPro" id="IPR017945">
    <property type="entry name" value="DHBP_synth_RibB-like_a/b_dom"/>
</dbReference>
<feature type="domain" description="YrdC-like" evidence="2">
    <location>
        <begin position="16"/>
        <end position="82"/>
    </location>
</feature>
<comment type="caution">
    <text evidence="3">The sequence shown here is derived from an EMBL/GenBank/DDBJ whole genome shotgun (WGS) entry which is preliminary data.</text>
</comment>
<evidence type="ECO:0000313" key="3">
    <source>
        <dbReference type="EMBL" id="MFF3571525.1"/>
    </source>
</evidence>
<name>A0ABW6S5E7_9NOCA</name>
<proteinExistence type="predicted"/>
<dbReference type="InterPro" id="IPR006070">
    <property type="entry name" value="Sua5-like_dom"/>
</dbReference>
<feature type="compositionally biased region" description="Basic and acidic residues" evidence="1">
    <location>
        <begin position="114"/>
        <end position="127"/>
    </location>
</feature>
<evidence type="ECO:0000259" key="2">
    <source>
        <dbReference type="Pfam" id="PF01300"/>
    </source>
</evidence>
<dbReference type="Gene3D" id="3.90.870.10">
    <property type="entry name" value="DHBP synthase"/>
    <property type="match status" value="1"/>
</dbReference>
<dbReference type="Proteomes" id="UP001601992">
    <property type="component" value="Unassembled WGS sequence"/>
</dbReference>
<feature type="region of interest" description="Disordered" evidence="1">
    <location>
        <begin position="105"/>
        <end position="142"/>
    </location>
</feature>
<protein>
    <submittedName>
        <fullName evidence="3">Sua5/YciO/YrdC/YwlC family protein</fullName>
    </submittedName>
</protein>
<reference evidence="3 4" key="1">
    <citation type="submission" date="2024-10" db="EMBL/GenBank/DDBJ databases">
        <title>The Natural Products Discovery Center: Release of the First 8490 Sequenced Strains for Exploring Actinobacteria Biosynthetic Diversity.</title>
        <authorList>
            <person name="Kalkreuter E."/>
            <person name="Kautsar S.A."/>
            <person name="Yang D."/>
            <person name="Bader C.D."/>
            <person name="Teijaro C.N."/>
            <person name="Fluegel L."/>
            <person name="Davis C.M."/>
            <person name="Simpson J.R."/>
            <person name="Lauterbach L."/>
            <person name="Steele A.D."/>
            <person name="Gui C."/>
            <person name="Meng S."/>
            <person name="Li G."/>
            <person name="Viehrig K."/>
            <person name="Ye F."/>
            <person name="Su P."/>
            <person name="Kiefer A.F."/>
            <person name="Nichols A."/>
            <person name="Cepeda A.J."/>
            <person name="Yan W."/>
            <person name="Fan B."/>
            <person name="Jiang Y."/>
            <person name="Adhikari A."/>
            <person name="Zheng C.-J."/>
            <person name="Schuster L."/>
            <person name="Cowan T.M."/>
            <person name="Smanski M.J."/>
            <person name="Chevrette M.G."/>
            <person name="De Carvalho L.P.S."/>
            <person name="Shen B."/>
        </authorList>
    </citation>
    <scope>NUCLEOTIDE SEQUENCE [LARGE SCALE GENOMIC DNA]</scope>
    <source>
        <strain evidence="3 4">NPDC002593</strain>
    </source>
</reference>
<dbReference type="SUPFAM" id="SSF55821">
    <property type="entry name" value="YrdC/RibB"/>
    <property type="match status" value="1"/>
</dbReference>
<accession>A0ABW6S5E7</accession>
<keyword evidence="4" id="KW-1185">Reference proteome</keyword>
<dbReference type="EMBL" id="JBIAQY010000010">
    <property type="protein sequence ID" value="MFF3571525.1"/>
    <property type="molecule type" value="Genomic_DNA"/>
</dbReference>
<gene>
    <name evidence="3" type="ORF">ACFYXQ_27470</name>
</gene>
<dbReference type="Pfam" id="PF01300">
    <property type="entry name" value="Sua5_yciO_yrdC"/>
    <property type="match status" value="1"/>
</dbReference>
<evidence type="ECO:0000256" key="1">
    <source>
        <dbReference type="SAM" id="MobiDB-lite"/>
    </source>
</evidence>
<dbReference type="RefSeq" id="WP_387405422.1">
    <property type="nucleotide sequence ID" value="NZ_JBIAQY010000010.1"/>
</dbReference>
<sequence>MSSRIRVVMVHPFAAADGLVVTPTKVGYILIATDGAGLERKFEAKQRNRGKPGVVLCASLAQLAELAELNDEIAEFYRKHWDSVVVSTSIGSWRIWARASRPGTTVTAATTETTEPRTGHDRCGEVQRRRRGIRTPSPRPRC</sequence>